<dbReference type="PANTHER" id="PTHR11920:SF503">
    <property type="entry name" value="RECEPTOR-TYPE GUANYLATE CYCLASE GCY-9"/>
    <property type="match status" value="1"/>
</dbReference>
<evidence type="ECO:0000256" key="4">
    <source>
        <dbReference type="ARBA" id="ARBA00022741"/>
    </source>
</evidence>
<reference evidence="11 12" key="1">
    <citation type="submission" date="2024-10" db="EMBL/GenBank/DDBJ databases">
        <authorList>
            <person name="Kim D."/>
        </authorList>
    </citation>
    <scope>NUCLEOTIDE SEQUENCE [LARGE SCALE GENOMIC DNA]</scope>
    <source>
        <strain evidence="11">Taebaek</strain>
    </source>
</reference>
<dbReference type="InterPro" id="IPR029787">
    <property type="entry name" value="Nucleotide_cyclase"/>
</dbReference>
<evidence type="ECO:0000256" key="8">
    <source>
        <dbReference type="ARBA" id="ARBA00023239"/>
    </source>
</evidence>
<evidence type="ECO:0000313" key="12">
    <source>
        <dbReference type="Proteomes" id="UP001620645"/>
    </source>
</evidence>
<feature type="compositionally biased region" description="Basic and acidic residues" evidence="9">
    <location>
        <begin position="77"/>
        <end position="94"/>
    </location>
</feature>
<keyword evidence="4" id="KW-0547">Nucleotide-binding</keyword>
<protein>
    <recommendedName>
        <fullName evidence="10">Guanylate cyclase domain-containing protein</fullName>
    </recommendedName>
</protein>
<evidence type="ECO:0000256" key="3">
    <source>
        <dbReference type="ARBA" id="ARBA00022692"/>
    </source>
</evidence>
<evidence type="ECO:0000256" key="5">
    <source>
        <dbReference type="ARBA" id="ARBA00022989"/>
    </source>
</evidence>
<dbReference type="GO" id="GO:0000166">
    <property type="term" value="F:nucleotide binding"/>
    <property type="evidence" value="ECO:0007669"/>
    <property type="project" value="UniProtKB-KW"/>
</dbReference>
<evidence type="ECO:0000256" key="9">
    <source>
        <dbReference type="SAM" id="MobiDB-lite"/>
    </source>
</evidence>
<evidence type="ECO:0000256" key="2">
    <source>
        <dbReference type="ARBA" id="ARBA00004370"/>
    </source>
</evidence>
<keyword evidence="3" id="KW-0812">Transmembrane</keyword>
<evidence type="ECO:0000256" key="1">
    <source>
        <dbReference type="ARBA" id="ARBA00001436"/>
    </source>
</evidence>
<keyword evidence="8" id="KW-0456">Lyase</keyword>
<keyword evidence="12" id="KW-1185">Reference proteome</keyword>
<dbReference type="Pfam" id="PF00211">
    <property type="entry name" value="Guanylate_cyc"/>
    <property type="match status" value="1"/>
</dbReference>
<name>A0ABD2HQI0_HETSC</name>
<dbReference type="GO" id="GO:0004383">
    <property type="term" value="F:guanylate cyclase activity"/>
    <property type="evidence" value="ECO:0007669"/>
    <property type="project" value="UniProtKB-EC"/>
</dbReference>
<keyword evidence="6" id="KW-0472">Membrane</keyword>
<dbReference type="CDD" id="cd07302">
    <property type="entry name" value="CHD"/>
    <property type="match status" value="1"/>
</dbReference>
<accession>A0ABD2HQI0</accession>
<dbReference type="InterPro" id="IPR001054">
    <property type="entry name" value="A/G_cyclase"/>
</dbReference>
<evidence type="ECO:0000256" key="7">
    <source>
        <dbReference type="ARBA" id="ARBA00023180"/>
    </source>
</evidence>
<keyword evidence="7" id="KW-0325">Glycoprotein</keyword>
<comment type="caution">
    <text evidence="11">The sequence shown here is derived from an EMBL/GenBank/DDBJ whole genome shotgun (WGS) entry which is preliminary data.</text>
</comment>
<dbReference type="Gene3D" id="3.30.70.1230">
    <property type="entry name" value="Nucleotide cyclase"/>
    <property type="match status" value="1"/>
</dbReference>
<organism evidence="11 12">
    <name type="scientific">Heterodera schachtii</name>
    <name type="common">Sugarbeet cyst nematode worm</name>
    <name type="synonym">Tylenchus schachtii</name>
    <dbReference type="NCBI Taxonomy" id="97005"/>
    <lineage>
        <taxon>Eukaryota</taxon>
        <taxon>Metazoa</taxon>
        <taxon>Ecdysozoa</taxon>
        <taxon>Nematoda</taxon>
        <taxon>Chromadorea</taxon>
        <taxon>Rhabditida</taxon>
        <taxon>Tylenchina</taxon>
        <taxon>Tylenchomorpha</taxon>
        <taxon>Tylenchoidea</taxon>
        <taxon>Heteroderidae</taxon>
        <taxon>Heteroderinae</taxon>
        <taxon>Heterodera</taxon>
    </lineage>
</organism>
<evidence type="ECO:0000313" key="11">
    <source>
        <dbReference type="EMBL" id="KAL3070169.1"/>
    </source>
</evidence>
<comment type="catalytic activity">
    <reaction evidence="1">
        <text>GTP = 3',5'-cyclic GMP + diphosphate</text>
        <dbReference type="Rhea" id="RHEA:13665"/>
        <dbReference type="ChEBI" id="CHEBI:33019"/>
        <dbReference type="ChEBI" id="CHEBI:37565"/>
        <dbReference type="ChEBI" id="CHEBI:57746"/>
        <dbReference type="EC" id="4.6.1.2"/>
    </reaction>
</comment>
<dbReference type="FunFam" id="3.30.70.1230:FF:000030">
    <property type="entry name" value="Si:ch211-215j19.12"/>
    <property type="match status" value="1"/>
</dbReference>
<dbReference type="GO" id="GO:0016020">
    <property type="term" value="C:membrane"/>
    <property type="evidence" value="ECO:0007669"/>
    <property type="project" value="UniProtKB-SubCell"/>
</dbReference>
<sequence>MFLHFSNTIKRWLKPVPGARCGRAGGIGSTNTSNVAIASTERGSKKSKMQTSGMFKKLDCTNIEVEGFHRVRANAQEAKESEKRRDSIDSDGVRDDSEVDMAAAAANKMREKKNAKKFQNIAALEACWLEIPGMRPNIKSIKGFTRISSTSTPIQVVAFLNDFFNGFDAIIAEHDAYKVETIGDAYMTVSGMPRENGNAHVQRILEIGLKMCTFVANFKLAHRPDEVIMVRIGFHSGTVAAGLVGLQAPRFCLFGETVNFASRMEFHGLPNKIQISEHPFNLLRCFYDQFVMKIEHGTVEIKGKGEVTTYFLEGKEQSFNLGKQSYGKKK</sequence>
<dbReference type="InterPro" id="IPR050401">
    <property type="entry name" value="Cyclic_nucleotide_synthase"/>
</dbReference>
<dbReference type="PANTHER" id="PTHR11920">
    <property type="entry name" value="GUANYLYL CYCLASE"/>
    <property type="match status" value="1"/>
</dbReference>
<dbReference type="EMBL" id="JBICCN010000417">
    <property type="protein sequence ID" value="KAL3070169.1"/>
    <property type="molecule type" value="Genomic_DNA"/>
</dbReference>
<dbReference type="AlphaFoldDB" id="A0ABD2HQI0"/>
<feature type="domain" description="Guanylate cyclase" evidence="10">
    <location>
        <begin position="140"/>
        <end position="265"/>
    </location>
</feature>
<proteinExistence type="predicted"/>
<gene>
    <name evidence="11" type="ORF">niasHS_016878</name>
</gene>
<evidence type="ECO:0000256" key="6">
    <source>
        <dbReference type="ARBA" id="ARBA00023136"/>
    </source>
</evidence>
<dbReference type="PROSITE" id="PS50125">
    <property type="entry name" value="GUANYLATE_CYCLASE_2"/>
    <property type="match status" value="1"/>
</dbReference>
<dbReference type="SMART" id="SM00044">
    <property type="entry name" value="CYCc"/>
    <property type="match status" value="1"/>
</dbReference>
<comment type="subcellular location">
    <subcellularLocation>
        <location evidence="2">Membrane</location>
    </subcellularLocation>
</comment>
<feature type="region of interest" description="Disordered" evidence="9">
    <location>
        <begin position="75"/>
        <end position="94"/>
    </location>
</feature>
<dbReference type="SUPFAM" id="SSF55073">
    <property type="entry name" value="Nucleotide cyclase"/>
    <property type="match status" value="1"/>
</dbReference>
<evidence type="ECO:0000259" key="10">
    <source>
        <dbReference type="PROSITE" id="PS50125"/>
    </source>
</evidence>
<dbReference type="Proteomes" id="UP001620645">
    <property type="component" value="Unassembled WGS sequence"/>
</dbReference>
<keyword evidence="5" id="KW-1133">Transmembrane helix</keyword>